<feature type="domain" description="CENP-V/GFA" evidence="5">
    <location>
        <begin position="2"/>
        <end position="125"/>
    </location>
</feature>
<comment type="similarity">
    <text evidence="1">Belongs to the Gfa family.</text>
</comment>
<reference evidence="6 7" key="1">
    <citation type="journal article" date="2014" name="BMC Genomics">
        <title>Genome sequencing of four Aureobasidium pullulans varieties: biotechnological potential, stress tolerance, and description of new species.</title>
        <authorList>
            <person name="Gostin Ar C."/>
            <person name="Ohm R.A."/>
            <person name="Kogej T."/>
            <person name="Sonjak S."/>
            <person name="Turk M."/>
            <person name="Zajc J."/>
            <person name="Zalar P."/>
            <person name="Grube M."/>
            <person name="Sun H."/>
            <person name="Han J."/>
            <person name="Sharma A."/>
            <person name="Chiniquy J."/>
            <person name="Ngan C.Y."/>
            <person name="Lipzen A."/>
            <person name="Barry K."/>
            <person name="Grigoriev I.V."/>
            <person name="Gunde-Cimerman N."/>
        </authorList>
    </citation>
    <scope>NUCLEOTIDE SEQUENCE [LARGE SCALE GENOMIC DNA]</scope>
    <source>
        <strain evidence="6 7">CBS 147.97</strain>
    </source>
</reference>
<dbReference type="AlphaFoldDB" id="A0A074WS45"/>
<evidence type="ECO:0000313" key="6">
    <source>
        <dbReference type="EMBL" id="KEQ75973.1"/>
    </source>
</evidence>
<dbReference type="PANTHER" id="PTHR33337">
    <property type="entry name" value="GFA DOMAIN-CONTAINING PROTEIN"/>
    <property type="match status" value="1"/>
</dbReference>
<dbReference type="EMBL" id="KL584704">
    <property type="protein sequence ID" value="KEQ75973.1"/>
    <property type="molecule type" value="Genomic_DNA"/>
</dbReference>
<evidence type="ECO:0000259" key="5">
    <source>
        <dbReference type="PROSITE" id="PS51891"/>
    </source>
</evidence>
<keyword evidence="7" id="KW-1185">Reference proteome</keyword>
<evidence type="ECO:0000256" key="1">
    <source>
        <dbReference type="ARBA" id="ARBA00005495"/>
    </source>
</evidence>
<name>A0A074WS45_9PEZI</name>
<keyword evidence="2" id="KW-0479">Metal-binding</keyword>
<evidence type="ECO:0000256" key="4">
    <source>
        <dbReference type="ARBA" id="ARBA00023239"/>
    </source>
</evidence>
<protein>
    <recommendedName>
        <fullName evidence="5">CENP-V/GFA domain-containing protein</fullName>
    </recommendedName>
</protein>
<dbReference type="SUPFAM" id="SSF51316">
    <property type="entry name" value="Mss4-like"/>
    <property type="match status" value="1"/>
</dbReference>
<evidence type="ECO:0000256" key="2">
    <source>
        <dbReference type="ARBA" id="ARBA00022723"/>
    </source>
</evidence>
<dbReference type="RefSeq" id="XP_013430388.1">
    <property type="nucleotide sequence ID" value="XM_013574934.1"/>
</dbReference>
<evidence type="ECO:0000256" key="3">
    <source>
        <dbReference type="ARBA" id="ARBA00022833"/>
    </source>
</evidence>
<dbReference type="Pfam" id="PF04828">
    <property type="entry name" value="GFA"/>
    <property type="match status" value="1"/>
</dbReference>
<dbReference type="GO" id="GO:0046872">
    <property type="term" value="F:metal ion binding"/>
    <property type="evidence" value="ECO:0007669"/>
    <property type="project" value="UniProtKB-KW"/>
</dbReference>
<dbReference type="PROSITE" id="PS51891">
    <property type="entry name" value="CENP_V_GFA"/>
    <property type="match status" value="1"/>
</dbReference>
<gene>
    <name evidence="6" type="ORF">M436DRAFT_70380</name>
</gene>
<dbReference type="GO" id="GO:0016846">
    <property type="term" value="F:carbon-sulfur lyase activity"/>
    <property type="evidence" value="ECO:0007669"/>
    <property type="project" value="InterPro"/>
</dbReference>
<proteinExistence type="inferred from homology"/>
<dbReference type="Proteomes" id="UP000027730">
    <property type="component" value="Unassembled WGS sequence"/>
</dbReference>
<dbReference type="OrthoDB" id="406544at2759"/>
<dbReference type="PANTHER" id="PTHR33337:SF30">
    <property type="entry name" value="DUF636 DOMAIN PROTEIN (AFU_ORTHOLOGUE AFUA_1G03180)"/>
    <property type="match status" value="1"/>
</dbReference>
<evidence type="ECO:0000313" key="7">
    <source>
        <dbReference type="Proteomes" id="UP000027730"/>
    </source>
</evidence>
<organism evidence="6 7">
    <name type="scientific">Aureobasidium namibiae CBS 147.97</name>
    <dbReference type="NCBI Taxonomy" id="1043004"/>
    <lineage>
        <taxon>Eukaryota</taxon>
        <taxon>Fungi</taxon>
        <taxon>Dikarya</taxon>
        <taxon>Ascomycota</taxon>
        <taxon>Pezizomycotina</taxon>
        <taxon>Dothideomycetes</taxon>
        <taxon>Dothideomycetidae</taxon>
        <taxon>Dothideales</taxon>
        <taxon>Saccotheciaceae</taxon>
        <taxon>Aureobasidium</taxon>
    </lineage>
</organism>
<dbReference type="STRING" id="1043004.A0A074WS45"/>
<dbReference type="GeneID" id="25414759"/>
<keyword evidence="4" id="KW-0456">Lyase</keyword>
<sequence>MGKGSCYCGKIAFSYSGEPANKAICHCTDCRKISGSAFTTNLVILASSFSLDSGTPKKYSAKADSGRTVTTVFCGDCGSNLWREGDMSAEQGILVIRVGVLDGAGVLEEGKPKAEVYTSERAKWLGEVEGCQQFEKFF</sequence>
<dbReference type="InterPro" id="IPR006913">
    <property type="entry name" value="CENP-V/GFA"/>
</dbReference>
<accession>A0A074WS45</accession>
<dbReference type="InterPro" id="IPR011057">
    <property type="entry name" value="Mss4-like_sf"/>
</dbReference>
<dbReference type="Gene3D" id="3.90.1590.10">
    <property type="entry name" value="glutathione-dependent formaldehyde- activating enzyme (gfa)"/>
    <property type="match status" value="1"/>
</dbReference>
<dbReference type="HOGENOM" id="CLU_055491_3_6_1"/>
<keyword evidence="3" id="KW-0862">Zinc</keyword>